<dbReference type="AlphaFoldDB" id="X1DZI3"/>
<protein>
    <submittedName>
        <fullName evidence="1">Uncharacterized protein</fullName>
    </submittedName>
</protein>
<proteinExistence type="predicted"/>
<evidence type="ECO:0000313" key="1">
    <source>
        <dbReference type="EMBL" id="GAH26431.1"/>
    </source>
</evidence>
<name>X1DZI3_9ZZZZ</name>
<feature type="non-terminal residue" evidence="1">
    <location>
        <position position="83"/>
    </location>
</feature>
<organism evidence="1">
    <name type="scientific">marine sediment metagenome</name>
    <dbReference type="NCBI Taxonomy" id="412755"/>
    <lineage>
        <taxon>unclassified sequences</taxon>
        <taxon>metagenomes</taxon>
        <taxon>ecological metagenomes</taxon>
    </lineage>
</organism>
<sequence length="83" mass="9925">MPLLRTKKQRARFVKKVKEALRAIGYKRGLTFTHDFGERSTKYAFHLNILVDGGYLPPETLYELKRKLRRMIYPRSVIRKWGD</sequence>
<gene>
    <name evidence="1" type="ORF">S03H2_00379</name>
</gene>
<dbReference type="EMBL" id="BARU01000062">
    <property type="protein sequence ID" value="GAH26431.1"/>
    <property type="molecule type" value="Genomic_DNA"/>
</dbReference>
<reference evidence="1" key="1">
    <citation type="journal article" date="2014" name="Front. Microbiol.">
        <title>High frequency of phylogenetically diverse reductive dehalogenase-homologous genes in deep subseafloor sedimentary metagenomes.</title>
        <authorList>
            <person name="Kawai M."/>
            <person name="Futagami T."/>
            <person name="Toyoda A."/>
            <person name="Takaki Y."/>
            <person name="Nishi S."/>
            <person name="Hori S."/>
            <person name="Arai W."/>
            <person name="Tsubouchi T."/>
            <person name="Morono Y."/>
            <person name="Uchiyama I."/>
            <person name="Ito T."/>
            <person name="Fujiyama A."/>
            <person name="Inagaki F."/>
            <person name="Takami H."/>
        </authorList>
    </citation>
    <scope>NUCLEOTIDE SEQUENCE</scope>
    <source>
        <strain evidence="1">Expedition CK06-06</strain>
    </source>
</reference>
<accession>X1DZI3</accession>
<comment type="caution">
    <text evidence="1">The sequence shown here is derived from an EMBL/GenBank/DDBJ whole genome shotgun (WGS) entry which is preliminary data.</text>
</comment>